<reference evidence="2" key="1">
    <citation type="submission" date="2016-10" db="EMBL/GenBank/DDBJ databases">
        <authorList>
            <person name="Varghese N."/>
            <person name="Submissions S."/>
        </authorList>
    </citation>
    <scope>NUCLEOTIDE SEQUENCE [LARGE SCALE GENOMIC DNA]</scope>
    <source>
        <strain evidence="2">P18</strain>
    </source>
</reference>
<dbReference type="SUPFAM" id="SSF53335">
    <property type="entry name" value="S-adenosyl-L-methionine-dependent methyltransferases"/>
    <property type="match status" value="1"/>
</dbReference>
<keyword evidence="1" id="KW-0489">Methyltransferase</keyword>
<dbReference type="EMBL" id="FOXO01000024">
    <property type="protein sequence ID" value="SFQ22163.1"/>
    <property type="molecule type" value="Genomic_DNA"/>
</dbReference>
<organism evidence="1 2">
    <name type="scientific">Butyrivibrio proteoclasticus</name>
    <dbReference type="NCBI Taxonomy" id="43305"/>
    <lineage>
        <taxon>Bacteria</taxon>
        <taxon>Bacillati</taxon>
        <taxon>Bacillota</taxon>
        <taxon>Clostridia</taxon>
        <taxon>Lachnospirales</taxon>
        <taxon>Lachnospiraceae</taxon>
        <taxon>Butyrivibrio</taxon>
    </lineage>
</organism>
<gene>
    <name evidence="1" type="ORF">SAMN04487928_12456</name>
</gene>
<dbReference type="InterPro" id="IPR029063">
    <property type="entry name" value="SAM-dependent_MTases_sf"/>
</dbReference>
<dbReference type="Gene3D" id="3.40.50.150">
    <property type="entry name" value="Vaccinia Virus protein VP39"/>
    <property type="match status" value="1"/>
</dbReference>
<keyword evidence="2" id="KW-1185">Reference proteome</keyword>
<dbReference type="AlphaFoldDB" id="A0A1I5WQW9"/>
<accession>A0A1I5WQW9</accession>
<dbReference type="Proteomes" id="UP000182624">
    <property type="component" value="Unassembled WGS sequence"/>
</dbReference>
<evidence type="ECO:0000313" key="2">
    <source>
        <dbReference type="Proteomes" id="UP000182624"/>
    </source>
</evidence>
<dbReference type="GO" id="GO:0032259">
    <property type="term" value="P:methylation"/>
    <property type="evidence" value="ECO:0007669"/>
    <property type="project" value="UniProtKB-KW"/>
</dbReference>
<sequence>MSKIIEKFKFQANSHNSGGMANKLRKKRMMIFEGFIEQYFSEELKNNKQIKVLDIGGDITFWQSMGCKYFDQMDITLLNIDANPFPNLPVNVKAVVGNALDMQDISDKEYDICFSNSCIEHVGKEKEWAMMAKEMKRAGKHYFLQTPNRYFPIEPHFLVPFFQFFPLKLKASMINKHQLGFWPQGKDWEDSLKIADEIKLLSYRNLRTLFPEAEIKREMLGGLTKSYMVYK</sequence>
<proteinExistence type="predicted"/>
<name>A0A1I5WQW9_9FIRM</name>
<dbReference type="GO" id="GO:0008168">
    <property type="term" value="F:methyltransferase activity"/>
    <property type="evidence" value="ECO:0007669"/>
    <property type="project" value="UniProtKB-KW"/>
</dbReference>
<dbReference type="RefSeq" id="WP_074890333.1">
    <property type="nucleotide sequence ID" value="NZ_FOXO01000024.1"/>
</dbReference>
<dbReference type="OrthoDB" id="9810615at2"/>
<evidence type="ECO:0000313" key="1">
    <source>
        <dbReference type="EMBL" id="SFQ22163.1"/>
    </source>
</evidence>
<keyword evidence="1" id="KW-0808">Transferase</keyword>
<protein>
    <submittedName>
        <fullName evidence="1">2-polyprenyl-3-methyl-5-hydroxy-6-metoxy-1,4-benzoquinol methylase</fullName>
    </submittedName>
</protein>